<reference evidence="1 2" key="1">
    <citation type="submission" date="2012-04" db="EMBL/GenBank/DDBJ databases">
        <authorList>
            <person name="Genoscope - CEA"/>
        </authorList>
    </citation>
    <scope>NUCLEOTIDE SEQUENCE [LARGE SCALE GENOMIC DNA]</scope>
    <source>
        <strain evidence="1 2">9701</strain>
    </source>
</reference>
<gene>
    <name evidence="1" type="ORF">MICAK_5110002</name>
</gene>
<proteinExistence type="predicted"/>
<dbReference type="Proteomes" id="UP000004047">
    <property type="component" value="Unassembled WGS sequence"/>
</dbReference>
<dbReference type="AlphaFoldDB" id="I4IWD5"/>
<organism evidence="1 2">
    <name type="scientific">Microcystis aeruginosa PCC 9701</name>
    <dbReference type="NCBI Taxonomy" id="721123"/>
    <lineage>
        <taxon>Bacteria</taxon>
        <taxon>Bacillati</taxon>
        <taxon>Cyanobacteriota</taxon>
        <taxon>Cyanophyceae</taxon>
        <taxon>Oscillatoriophycideae</taxon>
        <taxon>Chroococcales</taxon>
        <taxon>Microcystaceae</taxon>
        <taxon>Microcystis</taxon>
    </lineage>
</organism>
<protein>
    <recommendedName>
        <fullName evidence="3">Transposase</fullName>
    </recommendedName>
</protein>
<name>I4IWD5_MICAE</name>
<accession>I4IWD5</accession>
<dbReference type="HOGENOM" id="CLU_3357088_0_0_3"/>
<evidence type="ECO:0000313" key="2">
    <source>
        <dbReference type="Proteomes" id="UP000004047"/>
    </source>
</evidence>
<evidence type="ECO:0000313" key="1">
    <source>
        <dbReference type="EMBL" id="CCI38609.1"/>
    </source>
</evidence>
<dbReference type="EMBL" id="CAIQ01000459">
    <property type="protein sequence ID" value="CCI38609.1"/>
    <property type="molecule type" value="Genomic_DNA"/>
</dbReference>
<comment type="caution">
    <text evidence="1">The sequence shown here is derived from an EMBL/GenBank/DDBJ whole genome shotgun (WGS) entry which is preliminary data.</text>
</comment>
<sequence>MRHNPVIKAFYERLVGRGKSKKTGSYCLCAENLSYS</sequence>
<evidence type="ECO:0008006" key="3">
    <source>
        <dbReference type="Google" id="ProtNLM"/>
    </source>
</evidence>